<evidence type="ECO:0000256" key="2">
    <source>
        <dbReference type="ARBA" id="ARBA00010199"/>
    </source>
</evidence>
<evidence type="ECO:0000256" key="6">
    <source>
        <dbReference type="ARBA" id="ARBA00023136"/>
    </source>
</evidence>
<feature type="transmembrane region" description="Helical" evidence="7">
    <location>
        <begin position="73"/>
        <end position="101"/>
    </location>
</feature>
<evidence type="ECO:0000313" key="8">
    <source>
        <dbReference type="EMBL" id="KCW66752.1"/>
    </source>
</evidence>
<dbReference type="InterPro" id="IPR002528">
    <property type="entry name" value="MATE_fam"/>
</dbReference>
<dbReference type="Pfam" id="PF01554">
    <property type="entry name" value="MatE"/>
    <property type="match status" value="2"/>
</dbReference>
<comment type="subcellular location">
    <subcellularLocation>
        <location evidence="1">Membrane</location>
        <topology evidence="1">Multi-pass membrane protein</topology>
    </subcellularLocation>
</comment>
<feature type="transmembrane region" description="Helical" evidence="7">
    <location>
        <begin position="213"/>
        <end position="236"/>
    </location>
</feature>
<dbReference type="Gramene" id="KCW66752">
    <property type="protein sequence ID" value="KCW66752"/>
    <property type="gene ID" value="EUGRSUZ_F00505"/>
</dbReference>
<evidence type="ECO:0000256" key="1">
    <source>
        <dbReference type="ARBA" id="ARBA00004141"/>
    </source>
</evidence>
<feature type="transmembrane region" description="Helical" evidence="7">
    <location>
        <begin position="341"/>
        <end position="361"/>
    </location>
</feature>
<feature type="transmembrane region" description="Helical" evidence="7">
    <location>
        <begin position="162"/>
        <end position="180"/>
    </location>
</feature>
<organism evidence="8">
    <name type="scientific">Eucalyptus grandis</name>
    <name type="common">Flooded gum</name>
    <dbReference type="NCBI Taxonomy" id="71139"/>
    <lineage>
        <taxon>Eukaryota</taxon>
        <taxon>Viridiplantae</taxon>
        <taxon>Streptophyta</taxon>
        <taxon>Embryophyta</taxon>
        <taxon>Tracheophyta</taxon>
        <taxon>Spermatophyta</taxon>
        <taxon>Magnoliopsida</taxon>
        <taxon>eudicotyledons</taxon>
        <taxon>Gunneridae</taxon>
        <taxon>Pentapetalae</taxon>
        <taxon>rosids</taxon>
        <taxon>malvids</taxon>
        <taxon>Myrtales</taxon>
        <taxon>Myrtaceae</taxon>
        <taxon>Myrtoideae</taxon>
        <taxon>Eucalypteae</taxon>
        <taxon>Eucalyptus</taxon>
    </lineage>
</organism>
<protein>
    <recommendedName>
        <fullName evidence="7">Protein DETOXIFICATION</fullName>
    </recommendedName>
    <alternativeName>
        <fullName evidence="7">Multidrug and toxic compound extrusion protein</fullName>
    </alternativeName>
</protein>
<evidence type="ECO:0000256" key="7">
    <source>
        <dbReference type="RuleBase" id="RU004914"/>
    </source>
</evidence>
<dbReference type="CDD" id="cd13132">
    <property type="entry name" value="MATE_eukaryotic"/>
    <property type="match status" value="1"/>
</dbReference>
<evidence type="ECO:0000256" key="3">
    <source>
        <dbReference type="ARBA" id="ARBA00022448"/>
    </source>
</evidence>
<dbReference type="NCBIfam" id="TIGR00797">
    <property type="entry name" value="matE"/>
    <property type="match status" value="1"/>
</dbReference>
<gene>
    <name evidence="8" type="ORF">EUGRSUZ_F00505</name>
</gene>
<name>A0A059BKJ7_EUCGR</name>
<dbReference type="AlphaFoldDB" id="A0A059BKJ7"/>
<keyword evidence="6 7" id="KW-0472">Membrane</keyword>
<feature type="transmembrane region" description="Helical" evidence="7">
    <location>
        <begin position="40"/>
        <end position="61"/>
    </location>
</feature>
<feature type="transmembrane region" description="Helical" evidence="7">
    <location>
        <begin position="297"/>
        <end position="321"/>
    </location>
</feature>
<dbReference type="OMA" id="TMMASHI"/>
<dbReference type="GO" id="GO:0015297">
    <property type="term" value="F:antiporter activity"/>
    <property type="evidence" value="ECO:0007669"/>
    <property type="project" value="InterPro"/>
</dbReference>
<dbReference type="PANTHER" id="PTHR11206">
    <property type="entry name" value="MULTIDRUG RESISTANCE PROTEIN"/>
    <property type="match status" value="1"/>
</dbReference>
<reference evidence="8" key="1">
    <citation type="submission" date="2013-07" db="EMBL/GenBank/DDBJ databases">
        <title>The genome of Eucalyptus grandis.</title>
        <authorList>
            <person name="Schmutz J."/>
            <person name="Hayes R."/>
            <person name="Myburg A."/>
            <person name="Tuskan G."/>
            <person name="Grattapaglia D."/>
            <person name="Rokhsar D.S."/>
        </authorList>
    </citation>
    <scope>NUCLEOTIDE SEQUENCE</scope>
    <source>
        <tissue evidence="8">Leaf extractions</tissue>
    </source>
</reference>
<keyword evidence="4 7" id="KW-0812">Transmembrane</keyword>
<dbReference type="Gramene" id="KCW66753">
    <property type="protein sequence ID" value="KCW66753"/>
    <property type="gene ID" value="EUGRSUZ_F00505"/>
</dbReference>
<dbReference type="FunCoup" id="A0A059BKJ7">
    <property type="interactions" value="2"/>
</dbReference>
<proteinExistence type="inferred from homology"/>
<feature type="transmembrane region" description="Helical" evidence="7">
    <location>
        <begin position="257"/>
        <end position="277"/>
    </location>
</feature>
<sequence length="493" mass="53977">MAMEGEANQKLLKKSVAAEVSDGGEDEPLKDRIWSETKKMWIVAVPAIFTRLSTFGIYVITQAFVGHIGSTELAAYSLVFTVLTRFAYGILLGMASALETLCGQAYGAKQYHMLGVYLQRSWIVLTICSIFQVPLFIFTPPILKALGQENKIAEVAGDISPWLIPVLFSLVVSFSCQMFLQAQSKNMIIAYVAVFSAVVHLCLSWLLTAKYKLGIIGAMASTVLAYWIPNIGQLMFVMCGGCRDTWKGFSSSAFKDLWPVIKLSLSSGVMLCLELWYNTVLVLLTGNMENAEVSIDALAICLNISGWEIMISFGFLAAASVRVSNELGRGSSRAAKFSIKITVLTSFAIGFVLFVFFLFFKGRVAYLFTENNEVANAVADLSPLLAISILLNSIQPVLSGVAVGAGWQSIVAYVNIISYYLIGIPVGVGLGYFFSMQVKGVWIGMLFGTFVQTVVLIVITYKTDWDKQVLLARTRVNEWFVAEDASHKTGTSA</sequence>
<dbReference type="InterPro" id="IPR045069">
    <property type="entry name" value="MATE_euk"/>
</dbReference>
<comment type="similarity">
    <text evidence="2 7">Belongs to the multi antimicrobial extrusion (MATE) (TC 2.A.66.1) family.</text>
</comment>
<feature type="transmembrane region" description="Helical" evidence="7">
    <location>
        <begin position="440"/>
        <end position="461"/>
    </location>
</feature>
<accession>A0A059BKJ7</accession>
<dbReference type="GO" id="GO:0042910">
    <property type="term" value="F:xenobiotic transmembrane transporter activity"/>
    <property type="evidence" value="ECO:0007669"/>
    <property type="project" value="InterPro"/>
</dbReference>
<dbReference type="GO" id="GO:0022857">
    <property type="term" value="F:transmembrane transporter activity"/>
    <property type="evidence" value="ECO:0000318"/>
    <property type="project" value="GO_Central"/>
</dbReference>
<dbReference type="EMBL" id="KK198758">
    <property type="protein sequence ID" value="KCW66752.1"/>
    <property type="molecule type" value="Genomic_DNA"/>
</dbReference>
<evidence type="ECO:0000256" key="4">
    <source>
        <dbReference type="ARBA" id="ARBA00022692"/>
    </source>
</evidence>
<dbReference type="EMBL" id="KK198758">
    <property type="protein sequence ID" value="KCW66751.1"/>
    <property type="molecule type" value="Genomic_DNA"/>
</dbReference>
<dbReference type="EMBL" id="KK198758">
    <property type="protein sequence ID" value="KCW66753.1"/>
    <property type="molecule type" value="Genomic_DNA"/>
</dbReference>
<dbReference type="Gramene" id="KCW66751">
    <property type="protein sequence ID" value="KCW66751"/>
    <property type="gene ID" value="EUGRSUZ_F00505"/>
</dbReference>
<dbReference type="eggNOG" id="KOG1347">
    <property type="taxonomic scope" value="Eukaryota"/>
</dbReference>
<dbReference type="GO" id="GO:1990961">
    <property type="term" value="P:xenobiotic detoxification by transmembrane export across the plasma membrane"/>
    <property type="evidence" value="ECO:0007669"/>
    <property type="project" value="InterPro"/>
</dbReference>
<feature type="transmembrane region" description="Helical" evidence="7">
    <location>
        <begin position="381"/>
        <end position="403"/>
    </location>
</feature>
<feature type="transmembrane region" description="Helical" evidence="7">
    <location>
        <begin position="187"/>
        <end position="207"/>
    </location>
</feature>
<keyword evidence="3" id="KW-0813">Transport</keyword>
<feature type="transmembrane region" description="Helical" evidence="7">
    <location>
        <begin position="410"/>
        <end position="434"/>
    </location>
</feature>
<dbReference type="GO" id="GO:0016020">
    <property type="term" value="C:membrane"/>
    <property type="evidence" value="ECO:0000318"/>
    <property type="project" value="GO_Central"/>
</dbReference>
<keyword evidence="5 7" id="KW-1133">Transmembrane helix</keyword>
<evidence type="ECO:0000256" key="5">
    <source>
        <dbReference type="ARBA" id="ARBA00022989"/>
    </source>
</evidence>
<feature type="transmembrane region" description="Helical" evidence="7">
    <location>
        <begin position="122"/>
        <end position="142"/>
    </location>
</feature>